<dbReference type="EMBL" id="BMAW01086658">
    <property type="protein sequence ID" value="GFU48284.1"/>
    <property type="molecule type" value="Genomic_DNA"/>
</dbReference>
<dbReference type="Proteomes" id="UP000887013">
    <property type="component" value="Unassembled WGS sequence"/>
</dbReference>
<comment type="caution">
    <text evidence="1">The sequence shown here is derived from an EMBL/GenBank/DDBJ whole genome shotgun (WGS) entry which is preliminary data.</text>
</comment>
<name>A0A8X6ULG4_NEPPI</name>
<dbReference type="AlphaFoldDB" id="A0A8X6ULG4"/>
<organism evidence="1 2">
    <name type="scientific">Nephila pilipes</name>
    <name type="common">Giant wood spider</name>
    <name type="synonym">Nephila maculata</name>
    <dbReference type="NCBI Taxonomy" id="299642"/>
    <lineage>
        <taxon>Eukaryota</taxon>
        <taxon>Metazoa</taxon>
        <taxon>Ecdysozoa</taxon>
        <taxon>Arthropoda</taxon>
        <taxon>Chelicerata</taxon>
        <taxon>Arachnida</taxon>
        <taxon>Araneae</taxon>
        <taxon>Araneomorphae</taxon>
        <taxon>Entelegynae</taxon>
        <taxon>Araneoidea</taxon>
        <taxon>Nephilidae</taxon>
        <taxon>Nephila</taxon>
    </lineage>
</organism>
<accession>A0A8X6ULG4</accession>
<reference evidence="1" key="1">
    <citation type="submission" date="2020-08" db="EMBL/GenBank/DDBJ databases">
        <title>Multicomponent nature underlies the extraordinary mechanical properties of spider dragline silk.</title>
        <authorList>
            <person name="Kono N."/>
            <person name="Nakamura H."/>
            <person name="Mori M."/>
            <person name="Yoshida Y."/>
            <person name="Ohtoshi R."/>
            <person name="Malay A.D."/>
            <person name="Moran D.A.P."/>
            <person name="Tomita M."/>
            <person name="Numata K."/>
            <person name="Arakawa K."/>
        </authorList>
    </citation>
    <scope>NUCLEOTIDE SEQUENCE</scope>
</reference>
<gene>
    <name evidence="1" type="ORF">NPIL_426921</name>
</gene>
<proteinExistence type="predicted"/>
<sequence>MQFLLLLWGDPESQCRTYLFQRLDITDKILFSWKRVCPHAAIFFCGQTLRKKVCNPHMRVPNIKLSTSLKRSDLEAWERNFSQRRSAEACLLSERVGGHPSWSAQEGKGVFSTK</sequence>
<protein>
    <submittedName>
        <fullName evidence="1">Uncharacterized protein</fullName>
    </submittedName>
</protein>
<evidence type="ECO:0000313" key="2">
    <source>
        <dbReference type="Proteomes" id="UP000887013"/>
    </source>
</evidence>
<evidence type="ECO:0000313" key="1">
    <source>
        <dbReference type="EMBL" id="GFU48284.1"/>
    </source>
</evidence>
<keyword evidence="2" id="KW-1185">Reference proteome</keyword>